<name>A0AAN7VJE0_9COLE</name>
<dbReference type="InterPro" id="IPR019787">
    <property type="entry name" value="Znf_PHD-finger"/>
</dbReference>
<dbReference type="Proteomes" id="UP001329430">
    <property type="component" value="Chromosome 2"/>
</dbReference>
<dbReference type="PANTHER" id="PTHR47526:SF4">
    <property type="entry name" value="SWIM-TYPE DOMAIN-CONTAINING PROTEIN"/>
    <property type="match status" value="1"/>
</dbReference>
<dbReference type="CDD" id="cd22343">
    <property type="entry name" value="PDDEXK_lambda_exonuclease-like"/>
    <property type="match status" value="1"/>
</dbReference>
<keyword evidence="3" id="KW-0862">Zinc</keyword>
<protein>
    <recommendedName>
        <fullName evidence="5">PHD-type domain-containing protein</fullName>
    </recommendedName>
</protein>
<dbReference type="PROSITE" id="PS01359">
    <property type="entry name" value="ZF_PHD_1"/>
    <property type="match status" value="1"/>
</dbReference>
<accession>A0AAN7VJE0</accession>
<dbReference type="InterPro" id="IPR011335">
    <property type="entry name" value="Restrct_endonuc-II-like"/>
</dbReference>
<dbReference type="Gene3D" id="3.30.40.10">
    <property type="entry name" value="Zinc/RING finger domain, C3HC4 (zinc finger)"/>
    <property type="match status" value="1"/>
</dbReference>
<dbReference type="AlphaFoldDB" id="A0AAN7VJE0"/>
<organism evidence="6 7">
    <name type="scientific">Pyrocoelia pectoralis</name>
    <dbReference type="NCBI Taxonomy" id="417401"/>
    <lineage>
        <taxon>Eukaryota</taxon>
        <taxon>Metazoa</taxon>
        <taxon>Ecdysozoa</taxon>
        <taxon>Arthropoda</taxon>
        <taxon>Hexapoda</taxon>
        <taxon>Insecta</taxon>
        <taxon>Pterygota</taxon>
        <taxon>Neoptera</taxon>
        <taxon>Endopterygota</taxon>
        <taxon>Coleoptera</taxon>
        <taxon>Polyphaga</taxon>
        <taxon>Elateriformia</taxon>
        <taxon>Elateroidea</taxon>
        <taxon>Lampyridae</taxon>
        <taxon>Lampyrinae</taxon>
        <taxon>Pyrocoelia</taxon>
    </lineage>
</organism>
<dbReference type="PANTHER" id="PTHR47526">
    <property type="entry name" value="ATP-DEPENDENT DNA HELICASE"/>
    <property type="match status" value="1"/>
</dbReference>
<dbReference type="PROSITE" id="PS50016">
    <property type="entry name" value="ZF_PHD_2"/>
    <property type="match status" value="1"/>
</dbReference>
<dbReference type="InterPro" id="IPR001965">
    <property type="entry name" value="Znf_PHD"/>
</dbReference>
<keyword evidence="2 4" id="KW-0863">Zinc-finger</keyword>
<dbReference type="Pfam" id="PF09588">
    <property type="entry name" value="YqaJ"/>
    <property type="match status" value="1"/>
</dbReference>
<evidence type="ECO:0000256" key="1">
    <source>
        <dbReference type="ARBA" id="ARBA00022723"/>
    </source>
</evidence>
<evidence type="ECO:0000256" key="3">
    <source>
        <dbReference type="ARBA" id="ARBA00022833"/>
    </source>
</evidence>
<sequence>MHSQRISENCTNTWIITEDSGCVLSAHCDCVAGLGETCTHICAILFFIDQSLRKQTEKSVTDLKSQWVIPSKIGAPDKVANIDFGLSKTCFDDKPLHNRNKKITNKRGCSRQGDVVEFLSKLNLGNSVLHTIVKPFSSKIHEQLNVNKNACLTRLYEIKHEIDTLENLQNIGSKVDISISIEECRKIEKETNKQASSAAWYRYRAGRITASKFKAACRTKLENPSLSLVRSICYPLAARFKTTATIYGCKHEQKALQWYTEKMKRSHANFDSEVVGLCLNPQYPHFGASPDGLVSCDCCDMGVVEIKCPYCAKDIGLDDLNVLKRVGMQKLKLNYTHPYYYQVQMQLAITGVNYCDFVVWSSKNAIYERILFDDEFWQKESAIATKFFNIVIMPELLGKFYTTKEVKNAVSSDWSMFKESLNTEPEVPCNTNSNICDSNEFNTEVGCSTNVSVYCLCKGPDDGTPMIACCNLNCSVEWFHLSCVGLTYVPNLEWYCSSCMQ</sequence>
<dbReference type="GO" id="GO:0006281">
    <property type="term" value="P:DNA repair"/>
    <property type="evidence" value="ECO:0007669"/>
    <property type="project" value="UniProtKB-ARBA"/>
</dbReference>
<dbReference type="GO" id="GO:0008270">
    <property type="term" value="F:zinc ion binding"/>
    <property type="evidence" value="ECO:0007669"/>
    <property type="project" value="UniProtKB-KW"/>
</dbReference>
<dbReference type="InterPro" id="IPR013083">
    <property type="entry name" value="Znf_RING/FYVE/PHD"/>
</dbReference>
<dbReference type="SMART" id="SM00249">
    <property type="entry name" value="PHD"/>
    <property type="match status" value="1"/>
</dbReference>
<comment type="caution">
    <text evidence="6">The sequence shown here is derived from an EMBL/GenBank/DDBJ whole genome shotgun (WGS) entry which is preliminary data.</text>
</comment>
<dbReference type="InterPro" id="IPR019080">
    <property type="entry name" value="YqaJ_viral_recombinase"/>
</dbReference>
<feature type="domain" description="PHD-type" evidence="5">
    <location>
        <begin position="452"/>
        <end position="501"/>
    </location>
</feature>
<reference evidence="6 7" key="1">
    <citation type="journal article" date="2024" name="Insects">
        <title>An Improved Chromosome-Level Genome Assembly of the Firefly Pyrocoelia pectoralis.</title>
        <authorList>
            <person name="Fu X."/>
            <person name="Meyer-Rochow V.B."/>
            <person name="Ballantyne L."/>
            <person name="Zhu X."/>
        </authorList>
    </citation>
    <scope>NUCLEOTIDE SEQUENCE [LARGE SCALE GENOMIC DNA]</scope>
    <source>
        <strain evidence="6">XCY_ONT2</strain>
    </source>
</reference>
<dbReference type="Gene3D" id="3.90.320.10">
    <property type="match status" value="1"/>
</dbReference>
<evidence type="ECO:0000313" key="6">
    <source>
        <dbReference type="EMBL" id="KAK5649095.1"/>
    </source>
</evidence>
<dbReference type="InterPro" id="IPR011604">
    <property type="entry name" value="PDDEXK-like_dom_sf"/>
</dbReference>
<dbReference type="InterPro" id="IPR019786">
    <property type="entry name" value="Zinc_finger_PHD-type_CS"/>
</dbReference>
<keyword evidence="1" id="KW-0479">Metal-binding</keyword>
<evidence type="ECO:0000256" key="4">
    <source>
        <dbReference type="PROSITE-ProRule" id="PRU00146"/>
    </source>
</evidence>
<dbReference type="SUPFAM" id="SSF57903">
    <property type="entry name" value="FYVE/PHD zinc finger"/>
    <property type="match status" value="1"/>
</dbReference>
<evidence type="ECO:0000256" key="2">
    <source>
        <dbReference type="ARBA" id="ARBA00022771"/>
    </source>
</evidence>
<dbReference type="SUPFAM" id="SSF52980">
    <property type="entry name" value="Restriction endonuclease-like"/>
    <property type="match status" value="1"/>
</dbReference>
<keyword evidence="7" id="KW-1185">Reference proteome</keyword>
<proteinExistence type="predicted"/>
<dbReference type="InterPro" id="IPR011011">
    <property type="entry name" value="Znf_FYVE_PHD"/>
</dbReference>
<evidence type="ECO:0000259" key="5">
    <source>
        <dbReference type="PROSITE" id="PS50016"/>
    </source>
</evidence>
<dbReference type="EMBL" id="JAVRBK010000002">
    <property type="protein sequence ID" value="KAK5649095.1"/>
    <property type="molecule type" value="Genomic_DNA"/>
</dbReference>
<gene>
    <name evidence="6" type="ORF">RI129_003987</name>
</gene>
<evidence type="ECO:0000313" key="7">
    <source>
        <dbReference type="Proteomes" id="UP001329430"/>
    </source>
</evidence>